<name>A0ABQ9G4P2_9NEOP</name>
<protein>
    <recommendedName>
        <fullName evidence="3">DDE Tnp4 domain-containing protein</fullName>
    </recommendedName>
</protein>
<proteinExistence type="predicted"/>
<organism evidence="1 2">
    <name type="scientific">Dryococelus australis</name>
    <dbReference type="NCBI Taxonomy" id="614101"/>
    <lineage>
        <taxon>Eukaryota</taxon>
        <taxon>Metazoa</taxon>
        <taxon>Ecdysozoa</taxon>
        <taxon>Arthropoda</taxon>
        <taxon>Hexapoda</taxon>
        <taxon>Insecta</taxon>
        <taxon>Pterygota</taxon>
        <taxon>Neoptera</taxon>
        <taxon>Polyneoptera</taxon>
        <taxon>Phasmatodea</taxon>
        <taxon>Verophasmatodea</taxon>
        <taxon>Anareolatae</taxon>
        <taxon>Phasmatidae</taxon>
        <taxon>Eurycanthinae</taxon>
        <taxon>Dryococelus</taxon>
    </lineage>
</organism>
<keyword evidence="2" id="KW-1185">Reference proteome</keyword>
<gene>
    <name evidence="1" type="ORF">PR048_031237</name>
</gene>
<sequence>MAGMMSNVTVETNRVGVARQTCLGSGCSLVDLQYSYAVGRPTASKNLRKQTEEMWLNIAGRFLQKANFPNCIGAVDGTHIRIVKPALVGSLYFNYTHYHSIALLGEADSNYRFIYIDVGSFGIESRHPQIPFAFVGDEAFGLQKHVLRPFSGRFLWHIKRIFKCRLSRARWYSEFTFGILPLDGNLDLFTDIVRAGCVLHNYVRSRDGYNFEDTLSIEGLEEVQDAAMDDNVNGGLQVNHIRNIWAEYFVSNVGTVPWQNNNRI</sequence>
<accession>A0ABQ9G4P2</accession>
<comment type="caution">
    <text evidence="1">The sequence shown here is derived from an EMBL/GenBank/DDBJ whole genome shotgun (WGS) entry which is preliminary data.</text>
</comment>
<evidence type="ECO:0000313" key="2">
    <source>
        <dbReference type="Proteomes" id="UP001159363"/>
    </source>
</evidence>
<evidence type="ECO:0000313" key="1">
    <source>
        <dbReference type="EMBL" id="KAJ8867435.1"/>
    </source>
</evidence>
<dbReference type="Proteomes" id="UP001159363">
    <property type="component" value="Chromosome 14"/>
</dbReference>
<dbReference type="EMBL" id="JARBHB010000015">
    <property type="protein sequence ID" value="KAJ8867435.1"/>
    <property type="molecule type" value="Genomic_DNA"/>
</dbReference>
<reference evidence="1 2" key="1">
    <citation type="submission" date="2023-02" db="EMBL/GenBank/DDBJ databases">
        <title>LHISI_Scaffold_Assembly.</title>
        <authorList>
            <person name="Stuart O.P."/>
            <person name="Cleave R."/>
            <person name="Magrath M.J.L."/>
            <person name="Mikheyev A.S."/>
        </authorList>
    </citation>
    <scope>NUCLEOTIDE SEQUENCE [LARGE SCALE GENOMIC DNA]</scope>
    <source>
        <strain evidence="1">Daus_M_001</strain>
        <tissue evidence="1">Leg muscle</tissue>
    </source>
</reference>
<evidence type="ECO:0008006" key="3">
    <source>
        <dbReference type="Google" id="ProtNLM"/>
    </source>
</evidence>